<name>A0A183NGT8_9TREM</name>
<feature type="region of interest" description="Disordered" evidence="1">
    <location>
        <begin position="1"/>
        <end position="26"/>
    </location>
</feature>
<evidence type="ECO:0000313" key="2">
    <source>
        <dbReference type="EMBL" id="VDO77283.1"/>
    </source>
</evidence>
<evidence type="ECO:0000313" key="3">
    <source>
        <dbReference type="Proteomes" id="UP000269396"/>
    </source>
</evidence>
<dbReference type="EMBL" id="UZAL01001432">
    <property type="protein sequence ID" value="VDO77283.1"/>
    <property type="molecule type" value="Genomic_DNA"/>
</dbReference>
<keyword evidence="3" id="KW-1185">Reference proteome</keyword>
<feature type="region of interest" description="Disordered" evidence="1">
    <location>
        <begin position="57"/>
        <end position="88"/>
    </location>
</feature>
<dbReference type="Proteomes" id="UP000269396">
    <property type="component" value="Unassembled WGS sequence"/>
</dbReference>
<reference evidence="2 3" key="1">
    <citation type="submission" date="2018-11" db="EMBL/GenBank/DDBJ databases">
        <authorList>
            <consortium name="Pathogen Informatics"/>
        </authorList>
    </citation>
    <scope>NUCLEOTIDE SEQUENCE [LARGE SCALE GENOMIC DNA]</scope>
    <source>
        <strain>Denwood</strain>
        <strain evidence="3">Zambia</strain>
    </source>
</reference>
<accession>A0A183NGT8</accession>
<sequence length="88" mass="10039">MNRTEMQVHPAGESQCGRPTSVSKYSPTLLDKNYAVDETANKKTLLNNNDRLQQQNHQDLQLHHHPQQNLPVQKENLSKSPFSSVSLF</sequence>
<evidence type="ECO:0000256" key="1">
    <source>
        <dbReference type="SAM" id="MobiDB-lite"/>
    </source>
</evidence>
<protein>
    <submittedName>
        <fullName evidence="2">Uncharacterized protein</fullName>
    </submittedName>
</protein>
<proteinExistence type="predicted"/>
<dbReference type="AlphaFoldDB" id="A0A183NGT8"/>
<feature type="compositionally biased region" description="Polar residues" evidence="1">
    <location>
        <begin position="17"/>
        <end position="26"/>
    </location>
</feature>
<organism evidence="2 3">
    <name type="scientific">Schistosoma mattheei</name>
    <dbReference type="NCBI Taxonomy" id="31246"/>
    <lineage>
        <taxon>Eukaryota</taxon>
        <taxon>Metazoa</taxon>
        <taxon>Spiralia</taxon>
        <taxon>Lophotrochozoa</taxon>
        <taxon>Platyhelminthes</taxon>
        <taxon>Trematoda</taxon>
        <taxon>Digenea</taxon>
        <taxon>Strigeidida</taxon>
        <taxon>Schistosomatoidea</taxon>
        <taxon>Schistosomatidae</taxon>
        <taxon>Schistosoma</taxon>
    </lineage>
</organism>
<feature type="compositionally biased region" description="Polar residues" evidence="1">
    <location>
        <begin position="78"/>
        <end position="88"/>
    </location>
</feature>
<gene>
    <name evidence="2" type="ORF">SMTD_LOCUS1324</name>
</gene>